<name>A0A8S4GBF9_PLUXY</name>
<dbReference type="Proteomes" id="UP000653454">
    <property type="component" value="Unassembled WGS sequence"/>
</dbReference>
<proteinExistence type="predicted"/>
<keyword evidence="2" id="KW-0732">Signal</keyword>
<dbReference type="PROSITE" id="PS51257">
    <property type="entry name" value="PROKAR_LIPOPROTEIN"/>
    <property type="match status" value="1"/>
</dbReference>
<reference evidence="3" key="1">
    <citation type="submission" date="2020-11" db="EMBL/GenBank/DDBJ databases">
        <authorList>
            <person name="Whiteford S."/>
        </authorList>
    </citation>
    <scope>NUCLEOTIDE SEQUENCE</scope>
</reference>
<evidence type="ECO:0000313" key="3">
    <source>
        <dbReference type="EMBL" id="CAG9137047.1"/>
    </source>
</evidence>
<accession>A0A8S4GBF9</accession>
<dbReference type="AlphaFoldDB" id="A0A8S4GBF9"/>
<comment type="caution">
    <text evidence="3">The sequence shown here is derived from an EMBL/GenBank/DDBJ whole genome shotgun (WGS) entry which is preliminary data.</text>
</comment>
<feature type="region of interest" description="Disordered" evidence="1">
    <location>
        <begin position="277"/>
        <end position="301"/>
    </location>
</feature>
<dbReference type="EMBL" id="CAJHNJ030000178">
    <property type="protein sequence ID" value="CAG9137047.1"/>
    <property type="molecule type" value="Genomic_DNA"/>
</dbReference>
<evidence type="ECO:0000256" key="2">
    <source>
        <dbReference type="SAM" id="SignalP"/>
    </source>
</evidence>
<evidence type="ECO:0000313" key="4">
    <source>
        <dbReference type="Proteomes" id="UP000653454"/>
    </source>
</evidence>
<evidence type="ECO:0000256" key="1">
    <source>
        <dbReference type="SAM" id="MobiDB-lite"/>
    </source>
</evidence>
<feature type="compositionally biased region" description="Low complexity" evidence="1">
    <location>
        <begin position="287"/>
        <end position="297"/>
    </location>
</feature>
<sequence length="380" mass="41883">MLSRLVIFLLLAVQSCCGAGVLVLYQPLDVTAACVASSRLRYDTSFGMGMSDTITLVFRTLAEVDYQCEVEIVTERNYFLLVVIKFPMPVSQSCQLGRSAVNIFHRGTSYNLCEMVDLRVSDDLYFSAVAKTRVKLQITNNNTLNKIADNFYQVTATAARATNDSDCPLSNETLCTFQDRNYCFTSGVFCDGIRNCGVGDWFDETREVCGPHGDKLSPLAVATVVAAILLAGLALYRLLLSCLPSASDTFFTFSAMEDNRLRIDPVVKPPLREHSEFKEKESWVENSPSSSTTSSDSAGHPDVIEEELNNLSMKRAAAASPMIKEMQALELMEVDQGAGRTFSSGLRRLTVNIRGKILSFIRTPTFFGSTQADSTMKSNN</sequence>
<gene>
    <name evidence="3" type="ORF">PLXY2_LOCUS15303</name>
</gene>
<organism evidence="3 4">
    <name type="scientific">Plutella xylostella</name>
    <name type="common">Diamondback moth</name>
    <name type="synonym">Plutella maculipennis</name>
    <dbReference type="NCBI Taxonomy" id="51655"/>
    <lineage>
        <taxon>Eukaryota</taxon>
        <taxon>Metazoa</taxon>
        <taxon>Ecdysozoa</taxon>
        <taxon>Arthropoda</taxon>
        <taxon>Hexapoda</taxon>
        <taxon>Insecta</taxon>
        <taxon>Pterygota</taxon>
        <taxon>Neoptera</taxon>
        <taxon>Endopterygota</taxon>
        <taxon>Lepidoptera</taxon>
        <taxon>Glossata</taxon>
        <taxon>Ditrysia</taxon>
        <taxon>Yponomeutoidea</taxon>
        <taxon>Plutellidae</taxon>
        <taxon>Plutella</taxon>
    </lineage>
</organism>
<protein>
    <submittedName>
        <fullName evidence="3">(diamondback moth) hypothetical protein</fullName>
    </submittedName>
</protein>
<feature type="signal peptide" evidence="2">
    <location>
        <begin position="1"/>
        <end position="18"/>
    </location>
</feature>
<feature type="chain" id="PRO_5035831708" evidence="2">
    <location>
        <begin position="19"/>
        <end position="380"/>
    </location>
</feature>
<keyword evidence="4" id="KW-1185">Reference proteome</keyword>